<comment type="caution">
    <text evidence="1">The sequence shown here is derived from an EMBL/GenBank/DDBJ whole genome shotgun (WGS) entry which is preliminary data.</text>
</comment>
<organism evidence="1 2">
    <name type="scientific">Parapedobacter deserti</name>
    <dbReference type="NCBI Taxonomy" id="1912957"/>
    <lineage>
        <taxon>Bacteria</taxon>
        <taxon>Pseudomonadati</taxon>
        <taxon>Bacteroidota</taxon>
        <taxon>Sphingobacteriia</taxon>
        <taxon>Sphingobacteriales</taxon>
        <taxon>Sphingobacteriaceae</taxon>
        <taxon>Parapedobacter</taxon>
    </lineage>
</organism>
<evidence type="ECO:0000313" key="1">
    <source>
        <dbReference type="EMBL" id="MFC3196937.1"/>
    </source>
</evidence>
<reference evidence="2" key="1">
    <citation type="journal article" date="2019" name="Int. J. Syst. Evol. Microbiol.">
        <title>The Global Catalogue of Microorganisms (GCM) 10K type strain sequencing project: providing services to taxonomists for standard genome sequencing and annotation.</title>
        <authorList>
            <consortium name="The Broad Institute Genomics Platform"/>
            <consortium name="The Broad Institute Genome Sequencing Center for Infectious Disease"/>
            <person name="Wu L."/>
            <person name="Ma J."/>
        </authorList>
    </citation>
    <scope>NUCLEOTIDE SEQUENCE [LARGE SCALE GENOMIC DNA]</scope>
    <source>
        <strain evidence="2">KCTC 52416</strain>
    </source>
</reference>
<name>A0ABV7JI99_9SPHI</name>
<dbReference type="RefSeq" id="WP_379020140.1">
    <property type="nucleotide sequence ID" value="NZ_JBHRTA010000009.1"/>
</dbReference>
<protein>
    <submittedName>
        <fullName evidence="1">Uncharacterized protein</fullName>
    </submittedName>
</protein>
<accession>A0ABV7JI99</accession>
<proteinExistence type="predicted"/>
<keyword evidence="2" id="KW-1185">Reference proteome</keyword>
<sequence length="440" mass="47471">MSIIVFIGSCTKDDAPLEALPTRPDPVAEARTDFEGSRHAVAADTTLSGLFKRQGSPDWDSVSLRESGDTVAVFVPIRLMQTLSTWSGEGPHRVFGQLRASRVGKDGGWQHHLLTYIPEDNGGAGRKPFSGTVLLENWFGSSLPAYMPVRDGRPVTDERGIRRLMGTETHCFTTTVYAYVNGTLNSTHSRTTCITINTGSNGEQEAIDWIDPGDGGGGGPWQNPPEDQTVTQDITTDSIDNPCLKQTIEKAMTYSESAMDVISDIIKELDGTAGLTELNITVKDGVTRNGTPGEAQDMNLTRVNGIPKIFTGTIVLHEDYMPDVSQEGAVAVFIHEVIHAYLTKAELINGVINNTQHNTMAKKYVGLMANYLQGMFGISQFDAFSLAWSGLSDASAYTNATSFEIGEATYSKNEVAVAGANYKGRDAGGNLLAGKELCDD</sequence>
<gene>
    <name evidence="1" type="ORF">ACFOET_04845</name>
</gene>
<dbReference type="EMBL" id="JBHRTA010000009">
    <property type="protein sequence ID" value="MFC3196937.1"/>
    <property type="molecule type" value="Genomic_DNA"/>
</dbReference>
<evidence type="ECO:0000313" key="2">
    <source>
        <dbReference type="Proteomes" id="UP001595526"/>
    </source>
</evidence>
<dbReference type="Proteomes" id="UP001595526">
    <property type="component" value="Unassembled WGS sequence"/>
</dbReference>